<dbReference type="Pfam" id="PF00528">
    <property type="entry name" value="BPD_transp_1"/>
    <property type="match status" value="1"/>
</dbReference>
<accession>A0A1Q9AV60</accession>
<evidence type="ECO:0000313" key="9">
    <source>
        <dbReference type="EMBL" id="OLP59319.1"/>
    </source>
</evidence>
<gene>
    <name evidence="9" type="ORF">BJF93_04620</name>
</gene>
<dbReference type="CDD" id="cd06261">
    <property type="entry name" value="TM_PBP2"/>
    <property type="match status" value="1"/>
</dbReference>
<feature type="transmembrane region" description="Helical" evidence="7">
    <location>
        <begin position="226"/>
        <end position="247"/>
    </location>
</feature>
<dbReference type="InterPro" id="IPR035906">
    <property type="entry name" value="MetI-like_sf"/>
</dbReference>
<feature type="transmembrane region" description="Helical" evidence="7">
    <location>
        <begin position="183"/>
        <end position="206"/>
    </location>
</feature>
<keyword evidence="5 7" id="KW-1133">Transmembrane helix</keyword>
<dbReference type="SUPFAM" id="SSF161098">
    <property type="entry name" value="MetI-like"/>
    <property type="match status" value="1"/>
</dbReference>
<comment type="subcellular location">
    <subcellularLocation>
        <location evidence="1 7">Cell membrane</location>
        <topology evidence="1 7">Multi-pass membrane protein</topology>
    </subcellularLocation>
</comment>
<organism evidence="9 10">
    <name type="scientific">Xaviernesmea oryzae</name>
    <dbReference type="NCBI Taxonomy" id="464029"/>
    <lineage>
        <taxon>Bacteria</taxon>
        <taxon>Pseudomonadati</taxon>
        <taxon>Pseudomonadota</taxon>
        <taxon>Alphaproteobacteria</taxon>
        <taxon>Hyphomicrobiales</taxon>
        <taxon>Rhizobiaceae</taxon>
        <taxon>Rhizobium/Agrobacterium group</taxon>
        <taxon>Xaviernesmea</taxon>
    </lineage>
</organism>
<dbReference type="InterPro" id="IPR000515">
    <property type="entry name" value="MetI-like"/>
</dbReference>
<reference evidence="9 10" key="1">
    <citation type="submission" date="2016-09" db="EMBL/GenBank/DDBJ databases">
        <title>Rhizobium sp. nov., a novel species isolated from the rice rhizosphere.</title>
        <authorList>
            <person name="Zhao J."/>
            <person name="Zhang X."/>
        </authorList>
    </citation>
    <scope>NUCLEOTIDE SEQUENCE [LARGE SCALE GENOMIC DNA]</scope>
    <source>
        <strain evidence="9 10">1.7048</strain>
    </source>
</reference>
<dbReference type="PANTHER" id="PTHR30151:SF20">
    <property type="entry name" value="ABC TRANSPORTER PERMEASE PROTEIN HI_0355-RELATED"/>
    <property type="match status" value="1"/>
</dbReference>
<keyword evidence="4 7" id="KW-0812">Transmembrane</keyword>
<evidence type="ECO:0000256" key="7">
    <source>
        <dbReference type="RuleBase" id="RU363032"/>
    </source>
</evidence>
<evidence type="ECO:0000256" key="1">
    <source>
        <dbReference type="ARBA" id="ARBA00004651"/>
    </source>
</evidence>
<evidence type="ECO:0000256" key="6">
    <source>
        <dbReference type="ARBA" id="ARBA00023136"/>
    </source>
</evidence>
<keyword evidence="10" id="KW-1185">Reference proteome</keyword>
<comment type="caution">
    <text evidence="9">The sequence shown here is derived from an EMBL/GenBank/DDBJ whole genome shotgun (WGS) entry which is preliminary data.</text>
</comment>
<comment type="similarity">
    <text evidence="7">Belongs to the binding-protein-dependent transport system permease family.</text>
</comment>
<dbReference type="PROSITE" id="PS50928">
    <property type="entry name" value="ABC_TM1"/>
    <property type="match status" value="1"/>
</dbReference>
<feature type="transmembrane region" description="Helical" evidence="7">
    <location>
        <begin position="102"/>
        <end position="124"/>
    </location>
</feature>
<keyword evidence="3" id="KW-1003">Cell membrane</keyword>
<dbReference type="Proteomes" id="UP000186364">
    <property type="component" value="Unassembled WGS sequence"/>
</dbReference>
<dbReference type="GO" id="GO:0005886">
    <property type="term" value="C:plasma membrane"/>
    <property type="evidence" value="ECO:0007669"/>
    <property type="project" value="UniProtKB-SubCell"/>
</dbReference>
<feature type="domain" description="ABC transmembrane type-1" evidence="8">
    <location>
        <begin position="64"/>
        <end position="244"/>
    </location>
</feature>
<dbReference type="Gene3D" id="1.10.3720.10">
    <property type="entry name" value="MetI-like"/>
    <property type="match status" value="1"/>
</dbReference>
<evidence type="ECO:0000256" key="2">
    <source>
        <dbReference type="ARBA" id="ARBA00022448"/>
    </source>
</evidence>
<evidence type="ECO:0000259" key="8">
    <source>
        <dbReference type="PROSITE" id="PS50928"/>
    </source>
</evidence>
<dbReference type="PANTHER" id="PTHR30151">
    <property type="entry name" value="ALKANE SULFONATE ABC TRANSPORTER-RELATED, MEMBRANE SUBUNIT"/>
    <property type="match status" value="1"/>
</dbReference>
<name>A0A1Q9AV60_9HYPH</name>
<sequence length="255" mass="27221">MREEAARHRATLPRMARLLAPLVVFLLLGAGWQWVALNLKSILPPLGSVFLELAARPGFYLLHLWTTLSAALSGFAIGAAIGVILAILIVHFQVLRAAILPVALMLNVTPVVAISPALIVAFGFNAVPHIIVAAISAFLPMLINALTGLRATDRDAEDVFRSLAASRIETLWHLRLPSSLPHLFAGARLAIAAAMVGSIVSEFMGTSKGIGATIIMATTYLNLPQMWVAIFISALTSLGLIGLVDLAERAVIRWA</sequence>
<proteinExistence type="inferred from homology"/>
<keyword evidence="2 7" id="KW-0813">Transport</keyword>
<feature type="transmembrane region" description="Helical" evidence="7">
    <location>
        <begin position="62"/>
        <end position="90"/>
    </location>
</feature>
<feature type="transmembrane region" description="Helical" evidence="7">
    <location>
        <begin position="130"/>
        <end position="149"/>
    </location>
</feature>
<evidence type="ECO:0000256" key="5">
    <source>
        <dbReference type="ARBA" id="ARBA00022989"/>
    </source>
</evidence>
<dbReference type="EMBL" id="MKIP01000053">
    <property type="protein sequence ID" value="OLP59319.1"/>
    <property type="molecule type" value="Genomic_DNA"/>
</dbReference>
<dbReference type="GO" id="GO:0055085">
    <property type="term" value="P:transmembrane transport"/>
    <property type="evidence" value="ECO:0007669"/>
    <property type="project" value="InterPro"/>
</dbReference>
<dbReference type="AlphaFoldDB" id="A0A1Q9AV60"/>
<evidence type="ECO:0000256" key="4">
    <source>
        <dbReference type="ARBA" id="ARBA00022692"/>
    </source>
</evidence>
<protein>
    <submittedName>
        <fullName evidence="9">Nitrate ABC transporter permease</fullName>
    </submittedName>
</protein>
<keyword evidence="6 7" id="KW-0472">Membrane</keyword>
<evidence type="ECO:0000256" key="3">
    <source>
        <dbReference type="ARBA" id="ARBA00022475"/>
    </source>
</evidence>
<evidence type="ECO:0000313" key="10">
    <source>
        <dbReference type="Proteomes" id="UP000186364"/>
    </source>
</evidence>